<keyword evidence="6 8" id="KW-0560">Oxidoreductase</keyword>
<dbReference type="PANTHER" id="PTHR36110:SF2">
    <property type="entry name" value="RING-CLEAVING DIOXYGENASE MHQE-RELATED"/>
    <property type="match status" value="1"/>
</dbReference>
<evidence type="ECO:0000256" key="2">
    <source>
        <dbReference type="ARBA" id="ARBA00008784"/>
    </source>
</evidence>
<reference evidence="10 11" key="1">
    <citation type="submission" date="2016-10" db="EMBL/GenBank/DDBJ databases">
        <authorList>
            <person name="de Groot N.N."/>
        </authorList>
    </citation>
    <scope>NUCLEOTIDE SEQUENCE [LARGE SCALE GENOMIC DNA]</scope>
    <source>
        <strain evidence="10 11">DSM 23042</strain>
    </source>
</reference>
<dbReference type="GO" id="GO:0008198">
    <property type="term" value="F:ferrous iron binding"/>
    <property type="evidence" value="ECO:0007669"/>
    <property type="project" value="InterPro"/>
</dbReference>
<evidence type="ECO:0000313" key="10">
    <source>
        <dbReference type="EMBL" id="SER80380.1"/>
    </source>
</evidence>
<dbReference type="InterPro" id="IPR029068">
    <property type="entry name" value="Glyas_Bleomycin-R_OHBP_Dase"/>
</dbReference>
<keyword evidence="4 8" id="KW-0058">Aromatic hydrocarbons catabolism</keyword>
<feature type="domain" description="VOC" evidence="9">
    <location>
        <begin position="4"/>
        <end position="129"/>
    </location>
</feature>
<evidence type="ECO:0000256" key="3">
    <source>
        <dbReference type="ARBA" id="ARBA00022723"/>
    </source>
</evidence>
<protein>
    <submittedName>
        <fullName evidence="10">Phospholipase/carboxylesterase</fullName>
    </submittedName>
</protein>
<dbReference type="RefSeq" id="WP_092690947.1">
    <property type="nucleotide sequence ID" value="NZ_FOGU01000003.1"/>
</dbReference>
<dbReference type="OrthoDB" id="9785698at2"/>
<sequence length="514" mass="55792">MTSGIHHVTAITRKVQANVDFYAGFLGLRLVKRTGGYEDAEQLHLFYGDAAGRPGSLVTFLAWEDGAPGRVGHGQVAEIAFAVPKDSIGTWLTRALEAGLAVDGPSREFGEPVLRLKDPDRIIVKLVGSDAPASAPLSDPAALTRLRAVTLLTDSPEATGAFIGPFGYRETVREGATRRWTSDSDALDIRDASGFVPGIPGTGIIDHVAFRAGDADTLRRIRTALEDYDGATNVHDRKYFLSLYVREPAGILIEHATDGPGMAVDEDMDNLGETLFVPEGDAARAEDLRVMLPQIALPGEERIVMRDLPFTHRFHRPEHPNGHVILTLHGTGGNETDLFPLAARIDPDATLLGVRGRSTEEGVTRFFRRLDMTRFDQDDIRSEAAAFNAFLEQAQAAYDLDAEAITVLGYSNGANFAAAVAGLYPGRIRRAILLRPLMPLEDLPQADLSSLRLLTVTGAEDPYGRLAPRLNDWAEASGATLDARRLPTGHGLTHGDLDLARGWLEDARVRGETR</sequence>
<dbReference type="AlphaFoldDB" id="A0A1H9S5Y0"/>
<dbReference type="GO" id="GO:0051213">
    <property type="term" value="F:dioxygenase activity"/>
    <property type="evidence" value="ECO:0007669"/>
    <property type="project" value="UniProtKB-KW"/>
</dbReference>
<dbReference type="Gene3D" id="3.40.50.1820">
    <property type="entry name" value="alpha/beta hydrolase"/>
    <property type="match status" value="1"/>
</dbReference>
<dbReference type="Pfam" id="PF00903">
    <property type="entry name" value="Glyoxalase"/>
    <property type="match status" value="1"/>
</dbReference>
<dbReference type="InterPro" id="IPR052537">
    <property type="entry name" value="Extradiol_RC_dioxygenase"/>
</dbReference>
<dbReference type="InterPro" id="IPR000486">
    <property type="entry name" value="Xdiol_ring_cleave_dOase_1/2"/>
</dbReference>
<comment type="cofactor">
    <cofactor evidence="1 8">
        <name>Fe(2+)</name>
        <dbReference type="ChEBI" id="CHEBI:29033"/>
    </cofactor>
</comment>
<evidence type="ECO:0000256" key="1">
    <source>
        <dbReference type="ARBA" id="ARBA00001954"/>
    </source>
</evidence>
<dbReference type="PROSITE" id="PS00082">
    <property type="entry name" value="EXTRADIOL_DIOXYGENAS"/>
    <property type="match status" value="1"/>
</dbReference>
<gene>
    <name evidence="10" type="ORF">SAMN04490244_10340</name>
</gene>
<organism evidence="10 11">
    <name type="scientific">Tranquillimonas rosea</name>
    <dbReference type="NCBI Taxonomy" id="641238"/>
    <lineage>
        <taxon>Bacteria</taxon>
        <taxon>Pseudomonadati</taxon>
        <taxon>Pseudomonadota</taxon>
        <taxon>Alphaproteobacteria</taxon>
        <taxon>Rhodobacterales</taxon>
        <taxon>Roseobacteraceae</taxon>
        <taxon>Tranquillimonas</taxon>
    </lineage>
</organism>
<proteinExistence type="inferred from homology"/>
<dbReference type="PANTHER" id="PTHR36110">
    <property type="entry name" value="RING-CLEAVING DIOXYGENASE MHQE-RELATED"/>
    <property type="match status" value="1"/>
</dbReference>
<name>A0A1H9S5Y0_9RHOB</name>
<evidence type="ECO:0000259" key="9">
    <source>
        <dbReference type="PROSITE" id="PS51819"/>
    </source>
</evidence>
<keyword evidence="3" id="KW-0479">Metal-binding</keyword>
<dbReference type="InterPro" id="IPR029058">
    <property type="entry name" value="AB_hydrolase_fold"/>
</dbReference>
<evidence type="ECO:0000256" key="6">
    <source>
        <dbReference type="ARBA" id="ARBA00023002"/>
    </source>
</evidence>
<accession>A0A1H9S5Y0</accession>
<dbReference type="EMBL" id="FOGU01000003">
    <property type="protein sequence ID" value="SER80380.1"/>
    <property type="molecule type" value="Genomic_DNA"/>
</dbReference>
<keyword evidence="11" id="KW-1185">Reference proteome</keyword>
<evidence type="ECO:0000256" key="4">
    <source>
        <dbReference type="ARBA" id="ARBA00022797"/>
    </source>
</evidence>
<dbReference type="PROSITE" id="PS51819">
    <property type="entry name" value="VOC"/>
    <property type="match status" value="1"/>
</dbReference>
<dbReference type="InterPro" id="IPR004360">
    <property type="entry name" value="Glyas_Fos-R_dOase_dom"/>
</dbReference>
<keyword evidence="7 8" id="KW-0408">Iron</keyword>
<dbReference type="InterPro" id="IPR037523">
    <property type="entry name" value="VOC_core"/>
</dbReference>
<dbReference type="SUPFAM" id="SSF53474">
    <property type="entry name" value="alpha/beta-Hydrolases"/>
    <property type="match status" value="1"/>
</dbReference>
<evidence type="ECO:0000256" key="7">
    <source>
        <dbReference type="ARBA" id="ARBA00023004"/>
    </source>
</evidence>
<evidence type="ECO:0000256" key="8">
    <source>
        <dbReference type="RuleBase" id="RU000683"/>
    </source>
</evidence>
<dbReference type="STRING" id="641238.SAMN04490244_10340"/>
<comment type="similarity">
    <text evidence="2 8">Belongs to the extradiol ring-cleavage dioxygenase family.</text>
</comment>
<keyword evidence="5 8" id="KW-0223">Dioxygenase</keyword>
<dbReference type="Proteomes" id="UP000198885">
    <property type="component" value="Unassembled WGS sequence"/>
</dbReference>
<dbReference type="SUPFAM" id="SSF54593">
    <property type="entry name" value="Glyoxalase/Bleomycin resistance protein/Dihydroxybiphenyl dioxygenase"/>
    <property type="match status" value="1"/>
</dbReference>
<dbReference type="Gene3D" id="3.10.180.10">
    <property type="entry name" value="2,3-Dihydroxybiphenyl 1,2-Dioxygenase, domain 1"/>
    <property type="match status" value="2"/>
</dbReference>
<evidence type="ECO:0000313" key="11">
    <source>
        <dbReference type="Proteomes" id="UP000198885"/>
    </source>
</evidence>
<evidence type="ECO:0000256" key="5">
    <source>
        <dbReference type="ARBA" id="ARBA00022964"/>
    </source>
</evidence>